<evidence type="ECO:0000256" key="1">
    <source>
        <dbReference type="ARBA" id="ARBA00022801"/>
    </source>
</evidence>
<dbReference type="NCBIfam" id="TIGR00502">
    <property type="entry name" value="nagB"/>
    <property type="match status" value="1"/>
</dbReference>
<evidence type="ECO:0000256" key="3">
    <source>
        <dbReference type="HAMAP-Rule" id="MF_01241"/>
    </source>
</evidence>
<comment type="catalytic activity">
    <reaction evidence="3">
        <text>alpha-D-glucosamine 6-phosphate + H2O = beta-D-fructose 6-phosphate + NH4(+)</text>
        <dbReference type="Rhea" id="RHEA:12172"/>
        <dbReference type="ChEBI" id="CHEBI:15377"/>
        <dbReference type="ChEBI" id="CHEBI:28938"/>
        <dbReference type="ChEBI" id="CHEBI:57634"/>
        <dbReference type="ChEBI" id="CHEBI:75989"/>
        <dbReference type="EC" id="3.5.99.6"/>
    </reaction>
</comment>
<dbReference type="PANTHER" id="PTHR11280:SF5">
    <property type="entry name" value="GLUCOSAMINE-6-PHOSPHATE ISOMERASE"/>
    <property type="match status" value="1"/>
</dbReference>
<dbReference type="NCBIfam" id="NF001684">
    <property type="entry name" value="PRK00443.1-4"/>
    <property type="match status" value="1"/>
</dbReference>
<dbReference type="GO" id="GO:0005737">
    <property type="term" value="C:cytoplasm"/>
    <property type="evidence" value="ECO:0007669"/>
    <property type="project" value="TreeGrafter"/>
</dbReference>
<keyword evidence="6" id="KW-1185">Reference proteome</keyword>
<dbReference type="Pfam" id="PF01182">
    <property type="entry name" value="Glucosamine_iso"/>
    <property type="match status" value="1"/>
</dbReference>
<dbReference type="RefSeq" id="WP_121900630.1">
    <property type="nucleotide sequence ID" value="NZ_REFW01000001.1"/>
</dbReference>
<feature type="site" description="Part of the allosteric site" evidence="3">
    <location>
        <position position="153"/>
    </location>
</feature>
<gene>
    <name evidence="3 5" type="primary">nagB</name>
    <name evidence="5" type="ORF">EAX62_05750</name>
</gene>
<dbReference type="AlphaFoldDB" id="A0A3M0GLH8"/>
<organism evidence="5 6">
    <name type="scientific">Tessaracoccus antarcticus</name>
    <dbReference type="NCBI Taxonomy" id="2479848"/>
    <lineage>
        <taxon>Bacteria</taxon>
        <taxon>Bacillati</taxon>
        <taxon>Actinomycetota</taxon>
        <taxon>Actinomycetes</taxon>
        <taxon>Propionibacteriales</taxon>
        <taxon>Propionibacteriaceae</taxon>
        <taxon>Tessaracoccus</taxon>
    </lineage>
</organism>
<dbReference type="OrthoDB" id="9791139at2"/>
<comment type="caution">
    <text evidence="5">The sequence shown here is derived from an EMBL/GenBank/DDBJ whole genome shotgun (WGS) entry which is preliminary data.</text>
</comment>
<evidence type="ECO:0000259" key="4">
    <source>
        <dbReference type="Pfam" id="PF01182"/>
    </source>
</evidence>
<dbReference type="GO" id="GO:0042802">
    <property type="term" value="F:identical protein binding"/>
    <property type="evidence" value="ECO:0007669"/>
    <property type="project" value="TreeGrafter"/>
</dbReference>
<feature type="site" description="Part of the allosteric site" evidence="3">
    <location>
        <position position="155"/>
    </location>
</feature>
<comment type="similarity">
    <text evidence="3">Belongs to the glucosamine/galactosamine-6-phosphate isomerase family. NagB subfamily.</text>
</comment>
<evidence type="ECO:0000313" key="6">
    <source>
        <dbReference type="Proteomes" id="UP000275256"/>
    </source>
</evidence>
<protein>
    <recommendedName>
        <fullName evidence="3">Glucosamine-6-phosphate deaminase</fullName>
        <ecNumber evidence="3">3.5.99.6</ecNumber>
    </recommendedName>
    <alternativeName>
        <fullName evidence="3">GlcN6P deaminase</fullName>
        <shortName evidence="3">GNPDA</shortName>
    </alternativeName>
    <alternativeName>
        <fullName evidence="3">Glucosamine-6-phosphate isomerase</fullName>
    </alternativeName>
</protein>
<dbReference type="HAMAP" id="MF_01241">
    <property type="entry name" value="GlcN6P_deamin"/>
    <property type="match status" value="1"/>
</dbReference>
<dbReference type="EC" id="3.5.99.6" evidence="3"/>
<proteinExistence type="inferred from homology"/>
<dbReference type="PROSITE" id="PS01161">
    <property type="entry name" value="GLC_GALNAC_ISOMERASE"/>
    <property type="match status" value="1"/>
</dbReference>
<reference evidence="5 6" key="1">
    <citation type="submission" date="2018-10" db="EMBL/GenBank/DDBJ databases">
        <title>Tessaracoccus antarcticuss sp. nov., isolated from sediment.</title>
        <authorList>
            <person name="Zhou L.Y."/>
            <person name="Du Z.J."/>
        </authorList>
    </citation>
    <scope>NUCLEOTIDE SEQUENCE [LARGE SCALE GENOMIC DNA]</scope>
    <source>
        <strain evidence="5 6">JDX10</strain>
    </source>
</reference>
<dbReference type="InterPro" id="IPR006148">
    <property type="entry name" value="Glc/Gal-6P_isomerase"/>
</dbReference>
<dbReference type="GO" id="GO:0006046">
    <property type="term" value="P:N-acetylglucosamine catabolic process"/>
    <property type="evidence" value="ECO:0007669"/>
    <property type="project" value="UniProtKB-UniRule"/>
</dbReference>
<comment type="caution">
    <text evidence="3">Lacks conserved residue(s) required for the propagation of feature annotation.</text>
</comment>
<feature type="active site" description="For ring-opening step" evidence="3">
    <location>
        <position position="143"/>
    </location>
</feature>
<name>A0A3M0GLH8_9ACTN</name>
<dbReference type="UniPathway" id="UPA00629">
    <property type="reaction ID" value="UER00684"/>
</dbReference>
<dbReference type="GO" id="GO:0019262">
    <property type="term" value="P:N-acetylneuraminate catabolic process"/>
    <property type="evidence" value="ECO:0007669"/>
    <property type="project" value="UniProtKB-UniRule"/>
</dbReference>
<evidence type="ECO:0000256" key="2">
    <source>
        <dbReference type="ARBA" id="ARBA00023277"/>
    </source>
</evidence>
<comment type="function">
    <text evidence="3">Catalyzes the reversible isomerization-deamination of glucosamine 6-phosphate (GlcN6P) to form fructose 6-phosphate (Fru6P) and ammonium ion.</text>
</comment>
<dbReference type="PANTHER" id="PTHR11280">
    <property type="entry name" value="GLUCOSAMINE-6-PHOSPHATE ISOMERASE"/>
    <property type="match status" value="1"/>
</dbReference>
<dbReference type="Gene3D" id="3.40.50.1360">
    <property type="match status" value="1"/>
</dbReference>
<feature type="site" description="Part of the allosteric site" evidence="3">
    <location>
        <position position="156"/>
    </location>
</feature>
<keyword evidence="3" id="KW-0021">Allosteric enzyme</keyword>
<dbReference type="InterPro" id="IPR018321">
    <property type="entry name" value="Glucosamine6P_isomerase_CS"/>
</dbReference>
<comment type="activity regulation">
    <text evidence="3">Allosterically activated by N-acetylglucosamine 6-phosphate (GlcNAc6P).</text>
</comment>
<feature type="active site" description="For ring-opening step" evidence="3">
    <location>
        <position position="136"/>
    </location>
</feature>
<dbReference type="GO" id="GO:0004342">
    <property type="term" value="F:glucosamine-6-phosphate deaminase activity"/>
    <property type="evidence" value="ECO:0007669"/>
    <property type="project" value="UniProtKB-UniRule"/>
</dbReference>
<dbReference type="CDD" id="cd01399">
    <property type="entry name" value="GlcN6P_deaminase"/>
    <property type="match status" value="1"/>
</dbReference>
<feature type="domain" description="Glucosamine/galactosamine-6-phosphate isomerase" evidence="4">
    <location>
        <begin position="14"/>
        <end position="225"/>
    </location>
</feature>
<dbReference type="GO" id="GO:0005975">
    <property type="term" value="P:carbohydrate metabolic process"/>
    <property type="evidence" value="ECO:0007669"/>
    <property type="project" value="InterPro"/>
</dbReference>
<comment type="pathway">
    <text evidence="3">Amino-sugar metabolism; N-acetylneuraminate degradation; D-fructose 6-phosphate from N-acetylneuraminate: step 5/5.</text>
</comment>
<evidence type="ECO:0000313" key="5">
    <source>
        <dbReference type="EMBL" id="RMB62493.1"/>
    </source>
</evidence>
<keyword evidence="2 3" id="KW-0119">Carbohydrate metabolism</keyword>
<dbReference type="GO" id="GO:0006043">
    <property type="term" value="P:glucosamine catabolic process"/>
    <property type="evidence" value="ECO:0007669"/>
    <property type="project" value="TreeGrafter"/>
</dbReference>
<feature type="active site" description="Proton acceptor; for ring-opening step" evidence="3">
    <location>
        <position position="138"/>
    </location>
</feature>
<accession>A0A3M0GLH8</accession>
<feature type="site" description="Part of the allosteric site" evidence="3">
    <location>
        <position position="146"/>
    </location>
</feature>
<dbReference type="SUPFAM" id="SSF100950">
    <property type="entry name" value="NagB/RpiA/CoA transferase-like"/>
    <property type="match status" value="1"/>
</dbReference>
<dbReference type="InterPro" id="IPR004547">
    <property type="entry name" value="Glucosamine6P_isomerase"/>
</dbReference>
<dbReference type="Proteomes" id="UP000275256">
    <property type="component" value="Unassembled WGS sequence"/>
</dbReference>
<keyword evidence="1 3" id="KW-0378">Hydrolase</keyword>
<dbReference type="EMBL" id="REFW01000001">
    <property type="protein sequence ID" value="RMB62493.1"/>
    <property type="molecule type" value="Genomic_DNA"/>
</dbReference>
<sequence>MEVVICPDEAQVGAVAADRVIAQLEGKQTPVLGLATGSSPLNLYSELQRRAAAGDVDFSHALGFALDEYVGLDPEHPLSYRQTILRTVVKPLGMNAARVRVPNGFAADLQSAAEEYEDAMREAGGVDVQILGIGSNGHIGFNEPTSSFASRTRVKTLTQQTRDDNARFFEEGETVPTHCVTQGLGTIMDAHNLVMVASGEAKADIVAAMIEGPVSAMCPASILQFHRRAFVIIDEAAASKLQYADYFRHVAAHRRH</sequence>
<feature type="active site" description="Proton acceptor; for enolization step" evidence="3">
    <location>
        <position position="67"/>
    </location>
</feature>
<dbReference type="InterPro" id="IPR037171">
    <property type="entry name" value="NagB/RpiA_transferase-like"/>
</dbReference>